<keyword evidence="9" id="KW-1185">Reference proteome</keyword>
<proteinExistence type="inferred from homology"/>
<dbReference type="PANTHER" id="PTHR12677">
    <property type="entry name" value="GOLGI APPARATUS MEMBRANE PROTEIN TVP38-RELATED"/>
    <property type="match status" value="1"/>
</dbReference>
<evidence type="ECO:0000313" key="8">
    <source>
        <dbReference type="EMBL" id="EDT47409.1"/>
    </source>
</evidence>
<dbReference type="Pfam" id="PF09335">
    <property type="entry name" value="VTT_dom"/>
    <property type="match status" value="1"/>
</dbReference>
<dbReference type="InterPro" id="IPR015414">
    <property type="entry name" value="TMEM64"/>
</dbReference>
<keyword evidence="3 6" id="KW-0812">Transmembrane</keyword>
<evidence type="ECO:0000256" key="3">
    <source>
        <dbReference type="ARBA" id="ARBA00022692"/>
    </source>
</evidence>
<dbReference type="Proteomes" id="UP000005602">
    <property type="component" value="Unassembled WGS sequence"/>
</dbReference>
<feature type="transmembrane region" description="Helical" evidence="6">
    <location>
        <begin position="12"/>
        <end position="31"/>
    </location>
</feature>
<keyword evidence="4 6" id="KW-1133">Transmembrane helix</keyword>
<evidence type="ECO:0000313" key="9">
    <source>
        <dbReference type="Proteomes" id="UP000005602"/>
    </source>
</evidence>
<dbReference type="InterPro" id="IPR032816">
    <property type="entry name" value="VTT_dom"/>
</dbReference>
<evidence type="ECO:0000256" key="6">
    <source>
        <dbReference type="RuleBase" id="RU366058"/>
    </source>
</evidence>
<feature type="domain" description="VTT" evidence="7">
    <location>
        <begin position="70"/>
        <end position="185"/>
    </location>
</feature>
<comment type="caution">
    <text evidence="8">The sequence shown here is derived from an EMBL/GenBank/DDBJ whole genome shotgun (WGS) entry which is preliminary data.</text>
</comment>
<feature type="transmembrane region" description="Helical" evidence="6">
    <location>
        <begin position="86"/>
        <end position="106"/>
    </location>
</feature>
<reference evidence="8" key="2">
    <citation type="submission" date="2013-09" db="EMBL/GenBank/DDBJ databases">
        <title>Draft genome sequence of Streptococcus infantarius subsp. infantarius ATCC BAA-102.</title>
        <authorList>
            <person name="Sudarsanam P."/>
            <person name="Ley R."/>
            <person name="Guruge J."/>
            <person name="Turnbaugh P.J."/>
            <person name="Mahowald M."/>
            <person name="Liep D."/>
            <person name="Gordon J."/>
        </authorList>
    </citation>
    <scope>NUCLEOTIDE SEQUENCE</scope>
    <source>
        <strain evidence="8">ATCC BAA-102</strain>
    </source>
</reference>
<comment type="subcellular location">
    <subcellularLocation>
        <location evidence="1 6">Cell membrane</location>
        <topology evidence="1 6">Multi-pass membrane protein</topology>
    </subcellularLocation>
</comment>
<sequence>MFQHYKIIQRLIHILSALIFIISCACIFWLYQHGYLTNQEKIQALIGQDKVWGAILFTIFQMMQVVVPIVPASLTMMLAVMTFHPLVGVLTSCIGIIIGTMILFLLTRWYGKRFCLLFIKEATLKKYEDLISRHSSFTAIFIICMLLPFAPADLLVMLAALSNMPFKTFARIIICCKPISIIGHILLLFIVVNGSFISSKFWEFFLELFSYFYNANVCII</sequence>
<gene>
    <name evidence="8" type="ORF">STRINF_01206</name>
</gene>
<evidence type="ECO:0000256" key="2">
    <source>
        <dbReference type="ARBA" id="ARBA00022475"/>
    </source>
</evidence>
<protein>
    <recommendedName>
        <fullName evidence="6">TVP38/TMEM64 family membrane protein</fullName>
    </recommendedName>
</protein>
<dbReference type="RefSeq" id="WP_006532070.1">
    <property type="nucleotide sequence ID" value="NZ_DS572692.1"/>
</dbReference>
<reference evidence="8" key="1">
    <citation type="submission" date="2008-03" db="EMBL/GenBank/DDBJ databases">
        <authorList>
            <person name="Fulton L."/>
            <person name="Clifton S."/>
            <person name="Fulton B."/>
            <person name="Xu J."/>
            <person name="Minx P."/>
            <person name="Pepin K.H."/>
            <person name="Johnson M."/>
            <person name="Thiruvilangam P."/>
            <person name="Bhonagiri V."/>
            <person name="Nash W.E."/>
            <person name="Mardis E.R."/>
            <person name="Wilson R.K."/>
        </authorList>
    </citation>
    <scope>NUCLEOTIDE SEQUENCE [LARGE SCALE GENOMIC DNA]</scope>
    <source>
        <strain evidence="8">ATCC BAA-102</strain>
    </source>
</reference>
<evidence type="ECO:0000256" key="4">
    <source>
        <dbReference type="ARBA" id="ARBA00022989"/>
    </source>
</evidence>
<feature type="transmembrane region" description="Helical" evidence="6">
    <location>
        <begin position="51"/>
        <end position="74"/>
    </location>
</feature>
<evidence type="ECO:0000256" key="5">
    <source>
        <dbReference type="ARBA" id="ARBA00023136"/>
    </source>
</evidence>
<accession>A0ABM9XDW0</accession>
<dbReference type="PANTHER" id="PTHR12677:SF49">
    <property type="entry name" value="TVP38_TMEM64 FAMILY MEMBRANE PROTEIN"/>
    <property type="match status" value="1"/>
</dbReference>
<evidence type="ECO:0000256" key="1">
    <source>
        <dbReference type="ARBA" id="ARBA00004651"/>
    </source>
</evidence>
<name>A0ABM9XDW0_9STRE</name>
<keyword evidence="2 6" id="KW-1003">Cell membrane</keyword>
<dbReference type="EMBL" id="ABJK02000020">
    <property type="protein sequence ID" value="EDT47409.1"/>
    <property type="molecule type" value="Genomic_DNA"/>
</dbReference>
<evidence type="ECO:0000259" key="7">
    <source>
        <dbReference type="Pfam" id="PF09335"/>
    </source>
</evidence>
<comment type="similarity">
    <text evidence="6">Belongs to the TVP38/TMEM64 family.</text>
</comment>
<dbReference type="PROSITE" id="PS51257">
    <property type="entry name" value="PROKAR_LIPOPROTEIN"/>
    <property type="match status" value="1"/>
</dbReference>
<feature type="transmembrane region" description="Helical" evidence="6">
    <location>
        <begin position="181"/>
        <end position="202"/>
    </location>
</feature>
<feature type="transmembrane region" description="Helical" evidence="6">
    <location>
        <begin position="137"/>
        <end position="161"/>
    </location>
</feature>
<organism evidence="8 9">
    <name type="scientific">Streptococcus infantarius subsp. infantarius ATCC BAA-102</name>
    <dbReference type="NCBI Taxonomy" id="471872"/>
    <lineage>
        <taxon>Bacteria</taxon>
        <taxon>Bacillati</taxon>
        <taxon>Bacillota</taxon>
        <taxon>Bacilli</taxon>
        <taxon>Lactobacillales</taxon>
        <taxon>Streptococcaceae</taxon>
        <taxon>Streptococcus</taxon>
    </lineage>
</organism>
<keyword evidence="5 6" id="KW-0472">Membrane</keyword>